<dbReference type="Proteomes" id="UP000664521">
    <property type="component" value="Unassembled WGS sequence"/>
</dbReference>
<dbReference type="PANTHER" id="PTHR10408">
    <property type="entry name" value="STEROL O-ACYLTRANSFERASE"/>
    <property type="match status" value="1"/>
</dbReference>
<dbReference type="Pfam" id="PF02179">
    <property type="entry name" value="BAG"/>
    <property type="match status" value="1"/>
</dbReference>
<feature type="region of interest" description="Disordered" evidence="10">
    <location>
        <begin position="703"/>
        <end position="722"/>
    </location>
</feature>
<feature type="transmembrane region" description="Helical" evidence="11">
    <location>
        <begin position="351"/>
        <end position="369"/>
    </location>
</feature>
<dbReference type="GO" id="GO:0051087">
    <property type="term" value="F:protein-folding chaperone binding"/>
    <property type="evidence" value="ECO:0007669"/>
    <property type="project" value="InterPro"/>
</dbReference>
<dbReference type="Gene3D" id="1.20.58.120">
    <property type="entry name" value="BAG domain"/>
    <property type="match status" value="1"/>
</dbReference>
<evidence type="ECO:0008006" key="16">
    <source>
        <dbReference type="Google" id="ProtNLM"/>
    </source>
</evidence>
<keyword evidence="8" id="KW-0012">Acyltransferase</keyword>
<keyword evidence="7 11" id="KW-0472">Membrane</keyword>
<dbReference type="AlphaFoldDB" id="A0A8H3IJV2"/>
<proteinExistence type="inferred from homology"/>
<dbReference type="InterPro" id="IPR004299">
    <property type="entry name" value="MBOAT_fam"/>
</dbReference>
<reference evidence="14" key="1">
    <citation type="submission" date="2021-03" db="EMBL/GenBank/DDBJ databases">
        <authorList>
            <person name="Tagirdzhanova G."/>
        </authorList>
    </citation>
    <scope>NUCLEOTIDE SEQUENCE</scope>
</reference>
<feature type="domain" description="Ubiquitin-like" evidence="12">
    <location>
        <begin position="768"/>
        <end position="820"/>
    </location>
</feature>
<keyword evidence="4 11" id="KW-0812">Transmembrane</keyword>
<feature type="domain" description="BAG" evidence="13">
    <location>
        <begin position="962"/>
        <end position="1011"/>
    </location>
</feature>
<evidence type="ECO:0000256" key="5">
    <source>
        <dbReference type="ARBA" id="ARBA00022824"/>
    </source>
</evidence>
<comment type="similarity">
    <text evidence="2">Belongs to the membrane-bound acyltransferase family. Sterol o-acyltransferase subfamily.</text>
</comment>
<dbReference type="EMBL" id="CAJPDS010000056">
    <property type="protein sequence ID" value="CAF9930727.1"/>
    <property type="molecule type" value="Genomic_DNA"/>
</dbReference>
<dbReference type="PROSITE" id="PS51035">
    <property type="entry name" value="BAG"/>
    <property type="match status" value="1"/>
</dbReference>
<protein>
    <recommendedName>
        <fullName evidence="16">BAG domain-containing protein</fullName>
    </recommendedName>
</protein>
<feature type="region of interest" description="Disordered" evidence="10">
    <location>
        <begin position="819"/>
        <end position="930"/>
    </location>
</feature>
<dbReference type="InterPro" id="IPR003103">
    <property type="entry name" value="BAG_domain"/>
</dbReference>
<feature type="compositionally biased region" description="Low complexity" evidence="10">
    <location>
        <begin position="47"/>
        <end position="58"/>
    </location>
</feature>
<keyword evidence="6 11" id="KW-1133">Transmembrane helix</keyword>
<comment type="caution">
    <text evidence="14">The sequence shown here is derived from an EMBL/GenBank/DDBJ whole genome shotgun (WGS) entry which is preliminary data.</text>
</comment>
<evidence type="ECO:0000256" key="10">
    <source>
        <dbReference type="SAM" id="MobiDB-lite"/>
    </source>
</evidence>
<dbReference type="SUPFAM" id="SSF54236">
    <property type="entry name" value="Ubiquitin-like"/>
    <property type="match status" value="1"/>
</dbReference>
<evidence type="ECO:0000256" key="4">
    <source>
        <dbReference type="ARBA" id="ARBA00022692"/>
    </source>
</evidence>
<evidence type="ECO:0000256" key="2">
    <source>
        <dbReference type="ARBA" id="ARBA00009010"/>
    </source>
</evidence>
<dbReference type="GO" id="GO:0008204">
    <property type="term" value="P:ergosterol metabolic process"/>
    <property type="evidence" value="ECO:0007669"/>
    <property type="project" value="TreeGrafter"/>
</dbReference>
<evidence type="ECO:0000313" key="14">
    <source>
        <dbReference type="EMBL" id="CAF9930727.1"/>
    </source>
</evidence>
<dbReference type="Gene3D" id="3.10.20.90">
    <property type="entry name" value="Phosphatidylinositol 3-kinase Catalytic Subunit, Chain A, domain 1"/>
    <property type="match status" value="1"/>
</dbReference>
<feature type="transmembrane region" description="Helical" evidence="11">
    <location>
        <begin position="531"/>
        <end position="549"/>
    </location>
</feature>
<feature type="compositionally biased region" description="Basic residues" evidence="10">
    <location>
        <begin position="864"/>
        <end position="877"/>
    </location>
</feature>
<dbReference type="SUPFAM" id="SSF63491">
    <property type="entry name" value="BAG domain"/>
    <property type="match status" value="1"/>
</dbReference>
<dbReference type="InterPro" id="IPR036533">
    <property type="entry name" value="BAG_dom_sf"/>
</dbReference>
<evidence type="ECO:0000256" key="8">
    <source>
        <dbReference type="ARBA" id="ARBA00023315"/>
    </source>
</evidence>
<feature type="compositionally biased region" description="Acidic residues" evidence="10">
    <location>
        <begin position="833"/>
        <end position="844"/>
    </location>
</feature>
<dbReference type="Pfam" id="PF03062">
    <property type="entry name" value="MBOAT"/>
    <property type="match status" value="1"/>
</dbReference>
<dbReference type="GO" id="GO:0034737">
    <property type="term" value="F:ergosterol O-acyltransferase activity"/>
    <property type="evidence" value="ECO:0007669"/>
    <property type="project" value="TreeGrafter"/>
</dbReference>
<evidence type="ECO:0000256" key="7">
    <source>
        <dbReference type="ARBA" id="ARBA00023136"/>
    </source>
</evidence>
<keyword evidence="5" id="KW-0256">Endoplasmic reticulum</keyword>
<dbReference type="SMART" id="SM00264">
    <property type="entry name" value="BAG"/>
    <property type="match status" value="1"/>
</dbReference>
<keyword evidence="3" id="KW-0808">Transferase</keyword>
<accession>A0A8H3IJV2</accession>
<evidence type="ECO:0000256" key="6">
    <source>
        <dbReference type="ARBA" id="ARBA00022989"/>
    </source>
</evidence>
<evidence type="ECO:0000259" key="13">
    <source>
        <dbReference type="PROSITE" id="PS51035"/>
    </source>
</evidence>
<dbReference type="OrthoDB" id="10039049at2759"/>
<comment type="function">
    <text evidence="9">Sterol O-acyltransferase that catalyzes the formation of stery esters.</text>
</comment>
<keyword evidence="15" id="KW-1185">Reference proteome</keyword>
<dbReference type="InterPro" id="IPR029071">
    <property type="entry name" value="Ubiquitin-like_domsf"/>
</dbReference>
<evidence type="ECO:0000259" key="12">
    <source>
        <dbReference type="PROSITE" id="PS50053"/>
    </source>
</evidence>
<feature type="transmembrane region" description="Helical" evidence="11">
    <location>
        <begin position="112"/>
        <end position="132"/>
    </location>
</feature>
<dbReference type="InterPro" id="IPR014371">
    <property type="entry name" value="Oat_ACAT_DAG_ARE"/>
</dbReference>
<sequence>MASKSRSDGDHEHIIRPRPVKPGNPMVLRAQSEEYDAGLKPNGGAESHIQSSISSGRSTPLPPDALPSAKSISSARKQIRAQNKHRMFPTIDYSARVSHFDPKSDYKDFRGFFVLFWVGLAIMVITTMLRNIKDTGYPLRVQVWSLLTANTWQLALSDIIMVASTSISLPLQQIFRQSKGWLRWENGGMAIQSIFQAAWTIAMINWPFMLNWTWTSQVFFTLHTLVFLMKMHSYAFYNGHLSTTEHRLSALDTPESASTAAAVRYPSSSALVHDTDKVDTDTVADKKKHDDEKEALSQLREDLAVELTSPLGQVTYPQNLTAWNYVDYVMCPTLCYELEYPRTEKTQWLELFYKTLAVFGCIFLLTITSEEFIVPVLSDSAQRLAGVSNWVDQGLILAENISLLLFPFMVTILLVFLVIFEYVLGAFAEITCFADRHFYSDWWNSCDWLEFSREWNIPVHHFLRRHVYGAARPKLSRNMATLVTFLISAAGHELVMSCITKKLRGYGFLAQMSQLPIVAIQKSQFVKGRKLFNNVMFWISFILGLSVALTRKFDAACHLDTMKTEKILHPTWTKILSTRGHYFTLTHNVNLASSILRKPFVPPHPPLQSLYQYLPEPIKPHAAAASSFLNRNLPRPILDYITDPAFVSAVCLPLLLVVLAMSSGWGRSFWSSGGGGRYSPFGPSAMTGPPRVTDDDYHYLGPDDIVDPPRGGSRPDGYDYASDSIQRNASRADSANPLSPDILVLKHRSTTYPLHFPAFAIAEGQIRVSEIRHLAAKETKCEDPRRIKLLYKGRVLKDDAKACRDEGLKQNSELMCVVSEGPIGGGSRGSEIESSESADEDDPYENGGPRVEVDGTIRHPEPKSKRKGHRGGRRRKGRDSGTSSPVTARDSGFLAPEPMNATGRSRSPSPRRPSPPAAAPKQPTTAAGKLEHISSTFYTEFLPKVVQFTSHPPSDRKTRDFEYKKLSEGILAQVILKLDAVETEGDEDLRAKRKSLVKETQRVLNGLDEIGKGKTL</sequence>
<evidence type="ECO:0000256" key="11">
    <source>
        <dbReference type="SAM" id="Phobius"/>
    </source>
</evidence>
<evidence type="ECO:0000256" key="9">
    <source>
        <dbReference type="ARBA" id="ARBA00023568"/>
    </source>
</evidence>
<dbReference type="PROSITE" id="PS50053">
    <property type="entry name" value="UBIQUITIN_2"/>
    <property type="match status" value="1"/>
</dbReference>
<feature type="compositionally biased region" description="Basic and acidic residues" evidence="10">
    <location>
        <begin position="851"/>
        <end position="863"/>
    </location>
</feature>
<feature type="region of interest" description="Disordered" evidence="10">
    <location>
        <begin position="1"/>
        <end position="76"/>
    </location>
</feature>
<feature type="transmembrane region" description="Helical" evidence="11">
    <location>
        <begin position="404"/>
        <end position="428"/>
    </location>
</feature>
<evidence type="ECO:0000313" key="15">
    <source>
        <dbReference type="Proteomes" id="UP000664521"/>
    </source>
</evidence>
<feature type="compositionally biased region" description="Basic and acidic residues" evidence="10">
    <location>
        <begin position="1"/>
        <end position="15"/>
    </location>
</feature>
<comment type="subcellular location">
    <subcellularLocation>
        <location evidence="1">Endoplasmic reticulum membrane</location>
        <topology evidence="1">Multi-pass membrane protein</topology>
    </subcellularLocation>
</comment>
<evidence type="ECO:0000256" key="3">
    <source>
        <dbReference type="ARBA" id="ARBA00022679"/>
    </source>
</evidence>
<dbReference type="InterPro" id="IPR000626">
    <property type="entry name" value="Ubiquitin-like_dom"/>
</dbReference>
<name>A0A8H3IJV2_9LECA</name>
<organism evidence="14 15">
    <name type="scientific">Heterodermia speciosa</name>
    <dbReference type="NCBI Taxonomy" id="116794"/>
    <lineage>
        <taxon>Eukaryota</taxon>
        <taxon>Fungi</taxon>
        <taxon>Dikarya</taxon>
        <taxon>Ascomycota</taxon>
        <taxon>Pezizomycotina</taxon>
        <taxon>Lecanoromycetes</taxon>
        <taxon>OSLEUM clade</taxon>
        <taxon>Lecanoromycetidae</taxon>
        <taxon>Caliciales</taxon>
        <taxon>Physciaceae</taxon>
        <taxon>Heterodermia</taxon>
    </lineage>
</organism>
<gene>
    <name evidence="14" type="ORF">HETSPECPRED_007700</name>
</gene>
<dbReference type="GO" id="GO:0005789">
    <property type="term" value="C:endoplasmic reticulum membrane"/>
    <property type="evidence" value="ECO:0007669"/>
    <property type="project" value="UniProtKB-SubCell"/>
</dbReference>
<dbReference type="PANTHER" id="PTHR10408:SF9">
    <property type="entry name" value="STEROL O-ACYLTRANSFERASE 2-RELATED"/>
    <property type="match status" value="1"/>
</dbReference>
<evidence type="ECO:0000256" key="1">
    <source>
        <dbReference type="ARBA" id="ARBA00004477"/>
    </source>
</evidence>